<reference evidence="8 9" key="1">
    <citation type="submission" date="2018-08" db="EMBL/GenBank/DDBJ databases">
        <title>Genomic Encyclopedia of Archaeal and Bacterial Type Strains, Phase II (KMG-II): from individual species to whole genera.</title>
        <authorList>
            <person name="Goeker M."/>
        </authorList>
    </citation>
    <scope>NUCLEOTIDE SEQUENCE [LARGE SCALE GENOMIC DNA]</scope>
    <source>
        <strain evidence="8 9">DSM 45791</strain>
    </source>
</reference>
<dbReference type="Proteomes" id="UP000256269">
    <property type="component" value="Unassembled WGS sequence"/>
</dbReference>
<dbReference type="GO" id="GO:0003677">
    <property type="term" value="F:DNA binding"/>
    <property type="evidence" value="ECO:0007669"/>
    <property type="project" value="UniProtKB-UniRule"/>
</dbReference>
<dbReference type="InterPro" id="IPR019734">
    <property type="entry name" value="TPR_rpt"/>
</dbReference>
<evidence type="ECO:0000259" key="7">
    <source>
        <dbReference type="PROSITE" id="PS51755"/>
    </source>
</evidence>
<dbReference type="GO" id="GO:0043531">
    <property type="term" value="F:ADP binding"/>
    <property type="evidence" value="ECO:0007669"/>
    <property type="project" value="InterPro"/>
</dbReference>
<protein>
    <submittedName>
        <fullName evidence="8">DNA-binding SARP family transcriptional activator</fullName>
    </submittedName>
</protein>
<dbReference type="EMBL" id="QUNO01000001">
    <property type="protein sequence ID" value="REH55049.1"/>
    <property type="molecule type" value="Genomic_DNA"/>
</dbReference>
<dbReference type="InterPro" id="IPR051677">
    <property type="entry name" value="AfsR-DnrI-RedD_regulator"/>
</dbReference>
<dbReference type="SUPFAM" id="SSF46894">
    <property type="entry name" value="C-terminal effector domain of the bipartite response regulators"/>
    <property type="match status" value="1"/>
</dbReference>
<keyword evidence="2" id="KW-0805">Transcription regulation</keyword>
<evidence type="ECO:0000256" key="5">
    <source>
        <dbReference type="PROSITE-ProRule" id="PRU00339"/>
    </source>
</evidence>
<evidence type="ECO:0000256" key="1">
    <source>
        <dbReference type="ARBA" id="ARBA00005820"/>
    </source>
</evidence>
<dbReference type="Gene3D" id="1.25.40.10">
    <property type="entry name" value="Tetratricopeptide repeat domain"/>
    <property type="match status" value="2"/>
</dbReference>
<dbReference type="PANTHER" id="PTHR35807">
    <property type="entry name" value="TRANSCRIPTIONAL REGULATOR REDD-RELATED"/>
    <property type="match status" value="1"/>
</dbReference>
<evidence type="ECO:0000313" key="8">
    <source>
        <dbReference type="EMBL" id="REH55049.1"/>
    </source>
</evidence>
<dbReference type="SMART" id="SM00028">
    <property type="entry name" value="TPR"/>
    <property type="match status" value="5"/>
</dbReference>
<feature type="domain" description="OmpR/PhoB-type" evidence="7">
    <location>
        <begin position="1"/>
        <end position="97"/>
    </location>
</feature>
<organism evidence="8 9">
    <name type="scientific">Kutzneria buriramensis</name>
    <dbReference type="NCBI Taxonomy" id="1045776"/>
    <lineage>
        <taxon>Bacteria</taxon>
        <taxon>Bacillati</taxon>
        <taxon>Actinomycetota</taxon>
        <taxon>Actinomycetes</taxon>
        <taxon>Pseudonocardiales</taxon>
        <taxon>Pseudonocardiaceae</taxon>
        <taxon>Kutzneria</taxon>
    </lineage>
</organism>
<evidence type="ECO:0000256" key="2">
    <source>
        <dbReference type="ARBA" id="ARBA00023015"/>
    </source>
</evidence>
<dbReference type="CDD" id="cd15831">
    <property type="entry name" value="BTAD"/>
    <property type="match status" value="1"/>
</dbReference>
<dbReference type="RefSeq" id="WP_116172039.1">
    <property type="nucleotide sequence ID" value="NZ_CP144375.1"/>
</dbReference>
<accession>A0A3E0I8U4</accession>
<dbReference type="Pfam" id="PF13181">
    <property type="entry name" value="TPR_8"/>
    <property type="match status" value="1"/>
</dbReference>
<evidence type="ECO:0000256" key="3">
    <source>
        <dbReference type="ARBA" id="ARBA00023125"/>
    </source>
</evidence>
<keyword evidence="3 6" id="KW-0238">DNA-binding</keyword>
<dbReference type="SMART" id="SM01043">
    <property type="entry name" value="BTAD"/>
    <property type="match status" value="1"/>
</dbReference>
<name>A0A3E0I8U4_9PSEU</name>
<dbReference type="InterPro" id="IPR036388">
    <property type="entry name" value="WH-like_DNA-bd_sf"/>
</dbReference>
<evidence type="ECO:0000256" key="6">
    <source>
        <dbReference type="PROSITE-ProRule" id="PRU01091"/>
    </source>
</evidence>
<evidence type="ECO:0000313" key="9">
    <source>
        <dbReference type="Proteomes" id="UP000256269"/>
    </source>
</evidence>
<dbReference type="Gene3D" id="3.40.50.300">
    <property type="entry name" value="P-loop containing nucleotide triphosphate hydrolases"/>
    <property type="match status" value="1"/>
</dbReference>
<dbReference type="SUPFAM" id="SSF48452">
    <property type="entry name" value="TPR-like"/>
    <property type="match status" value="2"/>
</dbReference>
<dbReference type="Pfam" id="PF00486">
    <property type="entry name" value="Trans_reg_C"/>
    <property type="match status" value="1"/>
</dbReference>
<proteinExistence type="inferred from homology"/>
<dbReference type="SUPFAM" id="SSF52540">
    <property type="entry name" value="P-loop containing nucleoside triphosphate hydrolases"/>
    <property type="match status" value="1"/>
</dbReference>
<dbReference type="InterPro" id="IPR001867">
    <property type="entry name" value="OmpR/PhoB-type_DNA-bd"/>
</dbReference>
<dbReference type="Gene3D" id="1.10.10.10">
    <property type="entry name" value="Winged helix-like DNA-binding domain superfamily/Winged helix DNA-binding domain"/>
    <property type="match status" value="1"/>
</dbReference>
<evidence type="ECO:0000256" key="4">
    <source>
        <dbReference type="ARBA" id="ARBA00023163"/>
    </source>
</evidence>
<dbReference type="SMART" id="SM00862">
    <property type="entry name" value="Trans_reg_C"/>
    <property type="match status" value="1"/>
</dbReference>
<dbReference type="GO" id="GO:0000160">
    <property type="term" value="P:phosphorelay signal transduction system"/>
    <property type="evidence" value="ECO:0007669"/>
    <property type="project" value="InterPro"/>
</dbReference>
<sequence>MASGFDFRVLGPLEVRYDGVPVTVGAARQRTLLAVLLMHANQVVSLDELVRIVWEEHPTTGARTTVQNYVMRLRNVLRGVAGTSPIVTASDGYLISVGESELDVWRFRELVAQARAGDPELASKLLADARGLWRGKPLADVQSETLRREEAPRLHEQLLSAEELRFDVELGLGRHNAIIGELRDLTVSNPLRERFWAQLITALYRSGRQAEALQTFQDVRRVLADELGIDPGPELLALHQQVLTGDTALAGLVARQPLPRQLPPPVGGFVGRSAELKVLDQLLTRQPSMALISAGGGFGKTSLVLRWAHDRIDRFPDGQLFVNLRGFDPSGPSMQPTNAVRGFLEAFGVAPTSMPVELEAQTALYRSLVADKRMLIVLDNALDSAQVAPLLPGSPTCTVLVTSRNQLGGLMTAHQALPLALDVLGEHEARDLLAAHLGEDRVAAEPAAVAEIVERCASLPLALSIVAARASGHPDFPLSTLADDLTEARLDALDAGDLSANLRAVFACSYNALGSAAAEVYGLLGLAPGPDIGLPAAASLTGLPPARARNLLRELENSHLVSQYVPGRYRMHDLVRLYAAERGLPGPVREAALSRLVDYYLRSAFSGEMTFLAHHRPVRLPPPAPGARPEEFTDQAAAVAWFNLEHLNILLTLRLAAERTWDQAVFALAWSLSTYHWRRSHTRYGAMVWQAAISAGQRLGPQVATAHRLFGRALIQAGQLDEALDQLQQAQRRVADDDVAEQAQIHHTFAWLWENRGDDHEALKHARRGLALFEAAGDQAGAARAYNVVGWYLARIGEFEQGLEYCERALELTKQQDRAGQHGVLDSLGYIARGLGDNVKALGYYEQALTLNRELGNTFEQPRILESIGGLRQKVGDPTRARQTWIEARQIYTTQGRLNDVERVQRLLDALDGD</sequence>
<comment type="similarity">
    <text evidence="1">Belongs to the AfsR/DnrI/RedD regulatory family.</text>
</comment>
<dbReference type="GO" id="GO:0006355">
    <property type="term" value="P:regulation of DNA-templated transcription"/>
    <property type="evidence" value="ECO:0007669"/>
    <property type="project" value="InterPro"/>
</dbReference>
<dbReference type="PROSITE" id="PS50005">
    <property type="entry name" value="TPR"/>
    <property type="match status" value="1"/>
</dbReference>
<dbReference type="OrthoDB" id="3275754at2"/>
<dbReference type="PROSITE" id="PS51755">
    <property type="entry name" value="OMPR_PHOB"/>
    <property type="match status" value="1"/>
</dbReference>
<dbReference type="InterPro" id="IPR027417">
    <property type="entry name" value="P-loop_NTPase"/>
</dbReference>
<dbReference type="AlphaFoldDB" id="A0A3E0I8U4"/>
<dbReference type="PANTHER" id="PTHR35807:SF1">
    <property type="entry name" value="TRANSCRIPTIONAL REGULATOR REDD"/>
    <property type="match status" value="1"/>
</dbReference>
<dbReference type="InterPro" id="IPR011990">
    <property type="entry name" value="TPR-like_helical_dom_sf"/>
</dbReference>
<gene>
    <name evidence="8" type="ORF">BCF44_10165</name>
</gene>
<comment type="caution">
    <text evidence="8">The sequence shown here is derived from an EMBL/GenBank/DDBJ whole genome shotgun (WGS) entry which is preliminary data.</text>
</comment>
<keyword evidence="5" id="KW-0802">TPR repeat</keyword>
<dbReference type="InterPro" id="IPR005158">
    <property type="entry name" value="BTAD"/>
</dbReference>
<dbReference type="InterPro" id="IPR016032">
    <property type="entry name" value="Sig_transdc_resp-reg_C-effctor"/>
</dbReference>
<keyword evidence="4" id="KW-0804">Transcription</keyword>
<feature type="repeat" description="TPR" evidence="5">
    <location>
        <begin position="783"/>
        <end position="816"/>
    </location>
</feature>
<keyword evidence="9" id="KW-1185">Reference proteome</keyword>
<dbReference type="PRINTS" id="PR00364">
    <property type="entry name" value="DISEASERSIST"/>
</dbReference>
<feature type="DNA-binding region" description="OmpR/PhoB-type" evidence="6">
    <location>
        <begin position="1"/>
        <end position="97"/>
    </location>
</feature>
<dbReference type="Pfam" id="PF03704">
    <property type="entry name" value="BTAD"/>
    <property type="match status" value="1"/>
</dbReference>